<feature type="coiled-coil region" evidence="9">
    <location>
        <begin position="436"/>
        <end position="674"/>
    </location>
</feature>
<sequence>MAMSSDRTSTSGISPRSATMVRVEKIPSLTTGINKQTSPVINSGAAPPRPKAVSPTISHGKRANRSGKESNGGRIRIAVRLRARNAEELLNDADFGDYVELMPELRRLRLRKNSWDYETYQFDSILSETASQKRVYEATAKDVVESVLDGYNGMIVAYGQTGSGKTYTLGNLGEQDASERGIMVRALEDILTDISTDKDTVTVSYLQLYMESIRDLLVPESENITIAEDAKTGDISWPRATSAEVKDQKSVIELLQTGETNRFSVNKKLKTDASRSHAILLVTVRKSIQTKAERQQATLNENGSSMQILKGQNAATVRSSKLFIVDLAGSDRADKFGNEGIMLEEAKFVNLSLTALGKCVNAVAENSTHIPFKDSNLSRLLRDSFEGTSKASLIITIGPSPQHRAETTKAILFGQKIMKLENGTKLKEEFDYKSLSKKLATDLDKLIAENEKQEKMMTEAQEEMQRKVDEAQLLMMDAEKRLKLALQGMATEMDRLNEEHKATISKLEEECSQLENELKKSRETHDTIKELAIAEKEIQIRSERLRNQKDVKECIERYQHEVTEMTRKFESERLQKEKLQVRLQEIEDGMKKRDKLKSENQEQLSRLAKQMEKESRLREEAEKELVNWKSQVSLLAKEETVKSETEVELLKQELEEHRKQKEMLEKEMKILKQKMLHLSYDHDETRKFLDREPERPWSGKESPMSMNRSSHMRETINGQRATIAKLFEQVGLQKILSLLESDDVDVRIHAVKVVANLAAEEGNQEKIVQAGGLSSLLRLLQNSEDEIFRSVAAGAVANLAMNETNQELIMTQGGIELLARTANEAEDAQTLRMVAGAIANLCGNDKLQWRLSEGGGIRALLGMARTQHGDVLAQIARGIANFAKCESRAAAQGQRNGKSLLIKDGALPWIISNATTDSSQVRRHIELALCHLAQHEVNAKDFVDAGGLWELIRISRECSREDIRSLARRTLTSSPTFQAELRRVQRSP</sequence>
<evidence type="ECO:0000313" key="13">
    <source>
        <dbReference type="Proteomes" id="UP000825935"/>
    </source>
</evidence>
<keyword evidence="8" id="KW-0547">Nucleotide-binding</keyword>
<dbReference type="SMART" id="SM00129">
    <property type="entry name" value="KISc"/>
    <property type="match status" value="1"/>
</dbReference>
<dbReference type="Pfam" id="PF00225">
    <property type="entry name" value="Kinesin"/>
    <property type="match status" value="1"/>
</dbReference>
<dbReference type="PRINTS" id="PR00380">
    <property type="entry name" value="KINESINHEAVY"/>
</dbReference>
<keyword evidence="13" id="KW-1185">Reference proteome</keyword>
<proteinExistence type="inferred from homology"/>
<dbReference type="Gene3D" id="3.40.850.10">
    <property type="entry name" value="Kinesin motor domain"/>
    <property type="match status" value="1"/>
</dbReference>
<keyword evidence="9" id="KW-0175">Coiled coil</keyword>
<feature type="repeat" description="ARM" evidence="7">
    <location>
        <begin position="730"/>
        <end position="772"/>
    </location>
</feature>
<comment type="caution">
    <text evidence="12">The sequence shown here is derived from an EMBL/GenBank/DDBJ whole genome shotgun (WGS) entry which is preliminary data.</text>
</comment>
<dbReference type="EMBL" id="CM035440">
    <property type="protein sequence ID" value="KAH7281975.1"/>
    <property type="molecule type" value="Genomic_DNA"/>
</dbReference>
<dbReference type="PANTHER" id="PTHR47970:SF30">
    <property type="entry name" value="KINESIN-LIKE PROTEIN"/>
    <property type="match status" value="1"/>
</dbReference>
<dbReference type="AlphaFoldDB" id="A0A8T2QEG2"/>
<keyword evidence="3" id="KW-0963">Cytoplasm</keyword>
<evidence type="ECO:0000256" key="9">
    <source>
        <dbReference type="SAM" id="Coils"/>
    </source>
</evidence>
<dbReference type="GO" id="GO:0005876">
    <property type="term" value="C:spindle microtubule"/>
    <property type="evidence" value="ECO:0007669"/>
    <property type="project" value="TreeGrafter"/>
</dbReference>
<dbReference type="GO" id="GO:0008574">
    <property type="term" value="F:plus-end-directed microtubule motor activity"/>
    <property type="evidence" value="ECO:0007669"/>
    <property type="project" value="TreeGrafter"/>
</dbReference>
<evidence type="ECO:0000313" key="12">
    <source>
        <dbReference type="EMBL" id="KAH7281975.1"/>
    </source>
</evidence>
<feature type="repeat" description="ARM" evidence="7">
    <location>
        <begin position="771"/>
        <end position="814"/>
    </location>
</feature>
<evidence type="ECO:0000256" key="1">
    <source>
        <dbReference type="ARBA" id="ARBA00004245"/>
    </source>
</evidence>
<protein>
    <recommendedName>
        <fullName evidence="11">Kinesin motor domain-containing protein</fullName>
    </recommendedName>
</protein>
<dbReference type="InterPro" id="IPR001752">
    <property type="entry name" value="Kinesin_motor_dom"/>
</dbReference>
<dbReference type="InterPro" id="IPR000225">
    <property type="entry name" value="Armadillo"/>
</dbReference>
<dbReference type="InterPro" id="IPR036961">
    <property type="entry name" value="Kinesin_motor_dom_sf"/>
</dbReference>
<comment type="subcellular location">
    <subcellularLocation>
        <location evidence="1">Cytoplasm</location>
        <location evidence="1">Cytoskeleton</location>
    </subcellularLocation>
</comment>
<dbReference type="GO" id="GO:0008017">
    <property type="term" value="F:microtubule binding"/>
    <property type="evidence" value="ECO:0007669"/>
    <property type="project" value="InterPro"/>
</dbReference>
<gene>
    <name evidence="12" type="ORF">KP509_35G006200</name>
</gene>
<evidence type="ECO:0000256" key="3">
    <source>
        <dbReference type="ARBA" id="ARBA00022490"/>
    </source>
</evidence>
<name>A0A8T2QEG2_CERRI</name>
<keyword evidence="4" id="KW-0934">Plastid</keyword>
<keyword evidence="6" id="KW-0206">Cytoskeleton</keyword>
<dbReference type="SUPFAM" id="SSF48371">
    <property type="entry name" value="ARM repeat"/>
    <property type="match status" value="1"/>
</dbReference>
<dbReference type="SMART" id="SM00185">
    <property type="entry name" value="ARM"/>
    <property type="match status" value="3"/>
</dbReference>
<dbReference type="Gene3D" id="1.25.10.10">
    <property type="entry name" value="Leucine-rich Repeat Variant"/>
    <property type="match status" value="1"/>
</dbReference>
<feature type="domain" description="Kinesin motor" evidence="11">
    <location>
        <begin position="74"/>
        <end position="420"/>
    </location>
</feature>
<dbReference type="PROSITE" id="PS50176">
    <property type="entry name" value="ARM_REPEAT"/>
    <property type="match status" value="2"/>
</dbReference>
<evidence type="ECO:0000256" key="10">
    <source>
        <dbReference type="SAM" id="MobiDB-lite"/>
    </source>
</evidence>
<dbReference type="PROSITE" id="PS50067">
    <property type="entry name" value="KINESIN_MOTOR_2"/>
    <property type="match status" value="1"/>
</dbReference>
<evidence type="ECO:0000256" key="8">
    <source>
        <dbReference type="PROSITE-ProRule" id="PRU00283"/>
    </source>
</evidence>
<evidence type="ECO:0000256" key="7">
    <source>
        <dbReference type="PROSITE-ProRule" id="PRU00259"/>
    </source>
</evidence>
<feature type="region of interest" description="Disordered" evidence="10">
    <location>
        <begin position="1"/>
        <end position="71"/>
    </location>
</feature>
<dbReference type="GO" id="GO:0007018">
    <property type="term" value="P:microtubule-based movement"/>
    <property type="evidence" value="ECO:0007669"/>
    <property type="project" value="InterPro"/>
</dbReference>
<evidence type="ECO:0000259" key="11">
    <source>
        <dbReference type="PROSITE" id="PS50067"/>
    </source>
</evidence>
<keyword evidence="5 8" id="KW-0505">Motor protein</keyword>
<keyword evidence="8" id="KW-0067">ATP-binding</keyword>
<dbReference type="GO" id="GO:0051231">
    <property type="term" value="P:spindle elongation"/>
    <property type="evidence" value="ECO:0007669"/>
    <property type="project" value="TreeGrafter"/>
</dbReference>
<comment type="similarity">
    <text evidence="2">Belongs to the TRAFAC class myosin-kinesin ATPase superfamily. Kinesin family. Ungrouped subfamily.</text>
</comment>
<feature type="compositionally biased region" description="Polar residues" evidence="10">
    <location>
        <begin position="28"/>
        <end position="41"/>
    </location>
</feature>
<dbReference type="OrthoDB" id="3176171at2759"/>
<keyword evidence="4" id="KW-0150">Chloroplast</keyword>
<dbReference type="Proteomes" id="UP000825935">
    <property type="component" value="Chromosome 35"/>
</dbReference>
<dbReference type="InterPro" id="IPR047149">
    <property type="entry name" value="KIF11-like"/>
</dbReference>
<dbReference type="InterPro" id="IPR016024">
    <property type="entry name" value="ARM-type_fold"/>
</dbReference>
<dbReference type="PANTHER" id="PTHR47970">
    <property type="entry name" value="KINESIN-LIKE PROTEIN KIF11"/>
    <property type="match status" value="1"/>
</dbReference>
<feature type="compositionally biased region" description="Polar residues" evidence="10">
    <location>
        <begin position="1"/>
        <end position="17"/>
    </location>
</feature>
<evidence type="ECO:0000256" key="2">
    <source>
        <dbReference type="ARBA" id="ARBA00010103"/>
    </source>
</evidence>
<dbReference type="InterPro" id="IPR011989">
    <property type="entry name" value="ARM-like"/>
</dbReference>
<evidence type="ECO:0000256" key="5">
    <source>
        <dbReference type="ARBA" id="ARBA00023175"/>
    </source>
</evidence>
<dbReference type="Pfam" id="PF00514">
    <property type="entry name" value="Arm"/>
    <property type="match status" value="1"/>
</dbReference>
<organism evidence="12 13">
    <name type="scientific">Ceratopteris richardii</name>
    <name type="common">Triangle waterfern</name>
    <dbReference type="NCBI Taxonomy" id="49495"/>
    <lineage>
        <taxon>Eukaryota</taxon>
        <taxon>Viridiplantae</taxon>
        <taxon>Streptophyta</taxon>
        <taxon>Embryophyta</taxon>
        <taxon>Tracheophyta</taxon>
        <taxon>Polypodiopsida</taxon>
        <taxon>Polypodiidae</taxon>
        <taxon>Polypodiales</taxon>
        <taxon>Pteridineae</taxon>
        <taxon>Pteridaceae</taxon>
        <taxon>Parkerioideae</taxon>
        <taxon>Ceratopteris</taxon>
    </lineage>
</organism>
<dbReference type="GO" id="GO:0090307">
    <property type="term" value="P:mitotic spindle assembly"/>
    <property type="evidence" value="ECO:0007669"/>
    <property type="project" value="TreeGrafter"/>
</dbReference>
<dbReference type="GO" id="GO:0005524">
    <property type="term" value="F:ATP binding"/>
    <property type="evidence" value="ECO:0007669"/>
    <property type="project" value="UniProtKB-UniRule"/>
</dbReference>
<feature type="binding site" evidence="8">
    <location>
        <begin position="159"/>
        <end position="166"/>
    </location>
    <ligand>
        <name>ATP</name>
        <dbReference type="ChEBI" id="CHEBI:30616"/>
    </ligand>
</feature>
<evidence type="ECO:0000256" key="4">
    <source>
        <dbReference type="ARBA" id="ARBA00022528"/>
    </source>
</evidence>
<dbReference type="SUPFAM" id="SSF52540">
    <property type="entry name" value="P-loop containing nucleoside triphosphate hydrolases"/>
    <property type="match status" value="1"/>
</dbReference>
<reference evidence="12" key="1">
    <citation type="submission" date="2021-08" db="EMBL/GenBank/DDBJ databases">
        <title>WGS assembly of Ceratopteris richardii.</title>
        <authorList>
            <person name="Marchant D.B."/>
            <person name="Chen G."/>
            <person name="Jenkins J."/>
            <person name="Shu S."/>
            <person name="Leebens-Mack J."/>
            <person name="Grimwood J."/>
            <person name="Schmutz J."/>
            <person name="Soltis P."/>
            <person name="Soltis D."/>
            <person name="Chen Z.-H."/>
        </authorList>
    </citation>
    <scope>NUCLEOTIDE SEQUENCE</scope>
    <source>
        <strain evidence="12">Whitten #5841</strain>
        <tissue evidence="12">Leaf</tissue>
    </source>
</reference>
<accession>A0A8T2QEG2</accession>
<evidence type="ECO:0000256" key="6">
    <source>
        <dbReference type="ARBA" id="ARBA00023212"/>
    </source>
</evidence>
<dbReference type="GO" id="GO:0072686">
    <property type="term" value="C:mitotic spindle"/>
    <property type="evidence" value="ECO:0007669"/>
    <property type="project" value="TreeGrafter"/>
</dbReference>
<dbReference type="InterPro" id="IPR027417">
    <property type="entry name" value="P-loop_NTPase"/>
</dbReference>